<evidence type="ECO:0000256" key="1">
    <source>
        <dbReference type="SAM" id="MobiDB-lite"/>
    </source>
</evidence>
<feature type="region of interest" description="Disordered" evidence="1">
    <location>
        <begin position="1"/>
        <end position="24"/>
    </location>
</feature>
<reference evidence="3 4" key="1">
    <citation type="submission" date="2021-08" db="EMBL/GenBank/DDBJ databases">
        <title>Draft Genome Sequence of Phanerochaete sordida strain YK-624.</title>
        <authorList>
            <person name="Mori T."/>
            <person name="Dohra H."/>
            <person name="Suzuki T."/>
            <person name="Kawagishi H."/>
            <person name="Hirai H."/>
        </authorList>
    </citation>
    <scope>NUCLEOTIDE SEQUENCE [LARGE SCALE GENOMIC DNA]</scope>
    <source>
        <strain evidence="3 4">YK-624</strain>
    </source>
</reference>
<dbReference type="Gene3D" id="2.30.30.1060">
    <property type="match status" value="1"/>
</dbReference>
<keyword evidence="4" id="KW-1185">Reference proteome</keyword>
<gene>
    <name evidence="3" type="ORF">PsYK624_017100</name>
</gene>
<evidence type="ECO:0000313" key="4">
    <source>
        <dbReference type="Proteomes" id="UP000703269"/>
    </source>
</evidence>
<dbReference type="AlphaFoldDB" id="A0A9P3L812"/>
<evidence type="ECO:0000313" key="3">
    <source>
        <dbReference type="EMBL" id="GJE85631.1"/>
    </source>
</evidence>
<dbReference type="OrthoDB" id="2138648at2759"/>
<dbReference type="Pfam" id="PF11160">
    <property type="entry name" value="Hva1_TUDOR"/>
    <property type="match status" value="1"/>
</dbReference>
<evidence type="ECO:0000259" key="2">
    <source>
        <dbReference type="Pfam" id="PF11160"/>
    </source>
</evidence>
<accession>A0A9P3L812</accession>
<dbReference type="EMBL" id="BPQB01000002">
    <property type="protein sequence ID" value="GJE85631.1"/>
    <property type="molecule type" value="Genomic_DNA"/>
</dbReference>
<comment type="caution">
    <text evidence="3">The sequence shown here is derived from an EMBL/GenBank/DDBJ whole genome shotgun (WGS) entry which is preliminary data.</text>
</comment>
<sequence>MSEMKDKNGEPIQEGDKVITRFRGGRREGVVEQIVMDDADASKVSGDVNIKNPPKVVFSDQHGHKVAHNPGTLSRSD</sequence>
<dbReference type="Proteomes" id="UP000703269">
    <property type="component" value="Unassembled WGS sequence"/>
</dbReference>
<protein>
    <recommendedName>
        <fullName evidence="2">Hypervirulence associated protein TUDOR domain-containing protein</fullName>
    </recommendedName>
</protein>
<dbReference type="InterPro" id="IPR021331">
    <property type="entry name" value="Hva1_TUDOR"/>
</dbReference>
<name>A0A9P3L812_9APHY</name>
<proteinExistence type="predicted"/>
<feature type="region of interest" description="Disordered" evidence="1">
    <location>
        <begin position="44"/>
        <end position="77"/>
    </location>
</feature>
<organism evidence="3 4">
    <name type="scientific">Phanerochaete sordida</name>
    <dbReference type="NCBI Taxonomy" id="48140"/>
    <lineage>
        <taxon>Eukaryota</taxon>
        <taxon>Fungi</taxon>
        <taxon>Dikarya</taxon>
        <taxon>Basidiomycota</taxon>
        <taxon>Agaricomycotina</taxon>
        <taxon>Agaricomycetes</taxon>
        <taxon>Polyporales</taxon>
        <taxon>Phanerochaetaceae</taxon>
        <taxon>Phanerochaete</taxon>
    </lineage>
</organism>
<feature type="domain" description="Hypervirulence associated protein TUDOR" evidence="2">
    <location>
        <begin position="15"/>
        <end position="73"/>
    </location>
</feature>